<evidence type="ECO:0000313" key="5">
    <source>
        <dbReference type="Proteomes" id="UP000287823"/>
    </source>
</evidence>
<comment type="caution">
    <text evidence="4">The sequence shown here is derived from an EMBL/GenBank/DDBJ whole genome shotgun (WGS) entry which is preliminary data.</text>
</comment>
<protein>
    <submittedName>
        <fullName evidence="4">Isochorismatase</fullName>
    </submittedName>
</protein>
<dbReference type="EMBL" id="PIPO01000002">
    <property type="protein sequence ID" value="RUO33937.1"/>
    <property type="molecule type" value="Genomic_DNA"/>
</dbReference>
<evidence type="ECO:0000256" key="2">
    <source>
        <dbReference type="SAM" id="MobiDB-lite"/>
    </source>
</evidence>
<dbReference type="InterPro" id="IPR000868">
    <property type="entry name" value="Isochorismatase-like_dom"/>
</dbReference>
<feature type="region of interest" description="Disordered" evidence="2">
    <location>
        <begin position="265"/>
        <end position="285"/>
    </location>
</feature>
<dbReference type="CDD" id="cd00431">
    <property type="entry name" value="cysteine_hydrolases"/>
    <property type="match status" value="1"/>
</dbReference>
<accession>A0A432WJQ9</accession>
<dbReference type="SUPFAM" id="SSF52499">
    <property type="entry name" value="Isochorismatase-like hydrolases"/>
    <property type="match status" value="1"/>
</dbReference>
<evidence type="ECO:0000313" key="4">
    <source>
        <dbReference type="EMBL" id="RUO33937.1"/>
    </source>
</evidence>
<reference evidence="4 5" key="1">
    <citation type="journal article" date="2011" name="Front. Microbiol.">
        <title>Genomic signatures of strain selection and enhancement in Bacillus atrophaeus var. globigii, a historical biowarfare simulant.</title>
        <authorList>
            <person name="Gibbons H.S."/>
            <person name="Broomall S.M."/>
            <person name="McNew L.A."/>
            <person name="Daligault H."/>
            <person name="Chapman C."/>
            <person name="Bruce D."/>
            <person name="Karavis M."/>
            <person name="Krepps M."/>
            <person name="McGregor P.A."/>
            <person name="Hong C."/>
            <person name="Park K.H."/>
            <person name="Akmal A."/>
            <person name="Feldman A."/>
            <person name="Lin J.S."/>
            <person name="Chang W.E."/>
            <person name="Higgs B.W."/>
            <person name="Demirev P."/>
            <person name="Lindquist J."/>
            <person name="Liem A."/>
            <person name="Fochler E."/>
            <person name="Read T.D."/>
            <person name="Tapia R."/>
            <person name="Johnson S."/>
            <person name="Bishop-Lilly K.A."/>
            <person name="Detter C."/>
            <person name="Han C."/>
            <person name="Sozhamannan S."/>
            <person name="Rosenzweig C.N."/>
            <person name="Skowronski E.W."/>
        </authorList>
    </citation>
    <scope>NUCLEOTIDE SEQUENCE [LARGE SCALE GENOMIC DNA]</scope>
    <source>
        <strain evidence="4 5">Y4G10-17</strain>
    </source>
</reference>
<dbReference type="RefSeq" id="WP_126798497.1">
    <property type="nucleotide sequence ID" value="NZ_PIPO01000002.1"/>
</dbReference>
<dbReference type="GO" id="GO:0016787">
    <property type="term" value="F:hydrolase activity"/>
    <property type="evidence" value="ECO:0007669"/>
    <property type="project" value="UniProtKB-KW"/>
</dbReference>
<evidence type="ECO:0000259" key="3">
    <source>
        <dbReference type="Pfam" id="PF00857"/>
    </source>
</evidence>
<feature type="domain" description="Isochorismatase-like" evidence="3">
    <location>
        <begin position="61"/>
        <end position="258"/>
    </location>
</feature>
<evidence type="ECO:0000256" key="1">
    <source>
        <dbReference type="ARBA" id="ARBA00022801"/>
    </source>
</evidence>
<keyword evidence="5" id="KW-1185">Reference proteome</keyword>
<dbReference type="AlphaFoldDB" id="A0A432WJQ9"/>
<proteinExistence type="predicted"/>
<dbReference type="InterPro" id="IPR036380">
    <property type="entry name" value="Isochorismatase-like_sf"/>
</dbReference>
<dbReference type="Proteomes" id="UP000287823">
    <property type="component" value="Unassembled WGS sequence"/>
</dbReference>
<organism evidence="4 5">
    <name type="scientific">Aliidiomarina soli</name>
    <dbReference type="NCBI Taxonomy" id="1928574"/>
    <lineage>
        <taxon>Bacteria</taxon>
        <taxon>Pseudomonadati</taxon>
        <taxon>Pseudomonadota</taxon>
        <taxon>Gammaproteobacteria</taxon>
        <taxon>Alteromonadales</taxon>
        <taxon>Idiomarinaceae</taxon>
        <taxon>Aliidiomarina</taxon>
    </lineage>
</organism>
<gene>
    <name evidence="4" type="ORF">CWE14_05655</name>
</gene>
<dbReference type="Pfam" id="PF00857">
    <property type="entry name" value="Isochorismatase"/>
    <property type="match status" value="1"/>
</dbReference>
<keyword evidence="1" id="KW-0378">Hydrolase</keyword>
<dbReference type="InterPro" id="IPR050272">
    <property type="entry name" value="Isochorismatase-like_hydrls"/>
</dbReference>
<dbReference type="Gene3D" id="3.40.50.850">
    <property type="entry name" value="Isochorismatase-like"/>
    <property type="match status" value="1"/>
</dbReference>
<sequence>MPQRKTYQKTDLGGVQLGASTARWHLEHDHIDLSPHHRPIGRLLKIGTTESPVVEDTRRMALLIVDMQNDFCSTGGWADQAGFATERCRSAIPGIQRALEWARKHDLWVVWIGWANREDLRNLGAPTLYQYKKSVAMQGIGESLGSHKALISETWGTEVVEELADLQQDNDVVVDKVRTSGFYGTHLEQILRTQGLNTLLFAGVNTDQCVTTTMEDACFRDYNVLLIEDATATSSPDFCKQAVLHNTRLCWGFVTDTKALCSARETTRMQPEPEAGVETPSGDTG</sequence>
<name>A0A432WJQ9_9GAMM</name>
<dbReference type="PANTHER" id="PTHR43540">
    <property type="entry name" value="PEROXYUREIDOACRYLATE/UREIDOACRYLATE AMIDOHYDROLASE-RELATED"/>
    <property type="match status" value="1"/>
</dbReference>